<evidence type="ECO:0000256" key="1">
    <source>
        <dbReference type="SAM" id="MobiDB-lite"/>
    </source>
</evidence>
<keyword evidence="2" id="KW-0812">Transmembrane</keyword>
<evidence type="ECO:0000256" key="2">
    <source>
        <dbReference type="SAM" id="Phobius"/>
    </source>
</evidence>
<keyword evidence="2" id="KW-0472">Membrane</keyword>
<proteinExistence type="predicted"/>
<evidence type="ECO:0000313" key="4">
    <source>
        <dbReference type="Proteomes" id="UP001642540"/>
    </source>
</evidence>
<protein>
    <submittedName>
        <fullName evidence="3">Uncharacterized protein</fullName>
    </submittedName>
</protein>
<dbReference type="Proteomes" id="UP001642540">
    <property type="component" value="Unassembled WGS sequence"/>
</dbReference>
<feature type="region of interest" description="Disordered" evidence="1">
    <location>
        <begin position="1"/>
        <end position="40"/>
    </location>
</feature>
<reference evidence="3 4" key="1">
    <citation type="submission" date="2024-08" db="EMBL/GenBank/DDBJ databases">
        <authorList>
            <person name="Cucini C."/>
            <person name="Frati F."/>
        </authorList>
    </citation>
    <scope>NUCLEOTIDE SEQUENCE [LARGE SCALE GENOMIC DNA]</scope>
</reference>
<sequence length="294" mass="33395">MEDDLRKSLQYQPHQEANEGLIQKRNGPSGSPGWGWKEVGGGWNRSTGNSPALSALALLGFMFFLNLIQTSLQNNRQMLAAAALNATTVGVVAGRSGVKLRYTRDTDYLNLKNRFMSEIPAVREREPIRRNEKFEQFPTTQHPFEFMRRGRPSSNSTSSDNLPIVIHGSSQNETLSTHTNENENPVEDFKSTSLECFQLLACKIGHSIYGSLDSTTGLIVRMLGASVVPRLPRATWSGRLMRAFNKGWRNGKVCEKLYTKCHLLDILAFNTTRFPPVVRRRKSKEQLRRNYWYK</sequence>
<keyword evidence="4" id="KW-1185">Reference proteome</keyword>
<feature type="compositionally biased region" description="Gly residues" evidence="1">
    <location>
        <begin position="30"/>
        <end position="40"/>
    </location>
</feature>
<accession>A0ABP1QTX9</accession>
<dbReference type="EMBL" id="CAXLJM020000046">
    <property type="protein sequence ID" value="CAL8111690.1"/>
    <property type="molecule type" value="Genomic_DNA"/>
</dbReference>
<name>A0ABP1QTX9_9HEXA</name>
<comment type="caution">
    <text evidence="3">The sequence shown here is derived from an EMBL/GenBank/DDBJ whole genome shotgun (WGS) entry which is preliminary data.</text>
</comment>
<organism evidence="3 4">
    <name type="scientific">Orchesella dallaii</name>
    <dbReference type="NCBI Taxonomy" id="48710"/>
    <lineage>
        <taxon>Eukaryota</taxon>
        <taxon>Metazoa</taxon>
        <taxon>Ecdysozoa</taxon>
        <taxon>Arthropoda</taxon>
        <taxon>Hexapoda</taxon>
        <taxon>Collembola</taxon>
        <taxon>Entomobryomorpha</taxon>
        <taxon>Entomobryoidea</taxon>
        <taxon>Orchesellidae</taxon>
        <taxon>Orchesellinae</taxon>
        <taxon>Orchesella</taxon>
    </lineage>
</organism>
<gene>
    <name evidence="3" type="ORF">ODALV1_LOCUS15266</name>
</gene>
<evidence type="ECO:0000313" key="3">
    <source>
        <dbReference type="EMBL" id="CAL8111690.1"/>
    </source>
</evidence>
<keyword evidence="2" id="KW-1133">Transmembrane helix</keyword>
<feature type="transmembrane region" description="Helical" evidence="2">
    <location>
        <begin position="51"/>
        <end position="68"/>
    </location>
</feature>